<evidence type="ECO:0000256" key="3">
    <source>
        <dbReference type="ARBA" id="ARBA00022553"/>
    </source>
</evidence>
<evidence type="ECO:0000256" key="8">
    <source>
        <dbReference type="ARBA" id="ARBA00023012"/>
    </source>
</evidence>
<name>A0ABS9BTA0_9BACT</name>
<feature type="domain" description="Histidine kinase" evidence="11">
    <location>
        <begin position="466"/>
        <end position="624"/>
    </location>
</feature>
<dbReference type="Pfam" id="PF07730">
    <property type="entry name" value="HisKA_3"/>
    <property type="match status" value="1"/>
</dbReference>
<keyword evidence="3" id="KW-0597">Phosphoprotein</keyword>
<dbReference type="Gene3D" id="3.30.565.10">
    <property type="entry name" value="Histidine kinase-like ATPase, C-terminal domain"/>
    <property type="match status" value="1"/>
</dbReference>
<keyword evidence="5" id="KW-0547">Nucleotide-binding</keyword>
<keyword evidence="7" id="KW-0067">ATP-binding</keyword>
<dbReference type="SMART" id="SM00387">
    <property type="entry name" value="HATPase_c"/>
    <property type="match status" value="1"/>
</dbReference>
<feature type="transmembrane region" description="Helical" evidence="10">
    <location>
        <begin position="371"/>
        <end position="391"/>
    </location>
</feature>
<dbReference type="EMBL" id="JAKEVZ010000004">
    <property type="protein sequence ID" value="MCF1750750.1"/>
    <property type="molecule type" value="Genomic_DNA"/>
</dbReference>
<dbReference type="InterPro" id="IPR003594">
    <property type="entry name" value="HATPase_dom"/>
</dbReference>
<dbReference type="SUPFAM" id="SSF48452">
    <property type="entry name" value="TPR-like"/>
    <property type="match status" value="2"/>
</dbReference>
<reference evidence="12 13" key="1">
    <citation type="submission" date="2022-01" db="EMBL/GenBank/DDBJ databases">
        <title>Mariniradius saccharolyticus sp. nov., isolated from sediment of a river.</title>
        <authorList>
            <person name="Liu H."/>
        </authorList>
    </citation>
    <scope>NUCLEOTIDE SEQUENCE [LARGE SCALE GENOMIC DNA]</scope>
    <source>
        <strain evidence="12 13">RY-2</strain>
    </source>
</reference>
<dbReference type="InterPro" id="IPR011712">
    <property type="entry name" value="Sig_transdc_His_kin_sub3_dim/P"/>
</dbReference>
<dbReference type="PROSITE" id="PS50109">
    <property type="entry name" value="HIS_KIN"/>
    <property type="match status" value="1"/>
</dbReference>
<comment type="caution">
    <text evidence="12">The sequence shown here is derived from an EMBL/GenBank/DDBJ whole genome shotgun (WGS) entry which is preliminary data.</text>
</comment>
<dbReference type="PANTHER" id="PTHR24421">
    <property type="entry name" value="NITRATE/NITRITE SENSOR PROTEIN NARX-RELATED"/>
    <property type="match status" value="1"/>
</dbReference>
<evidence type="ECO:0000256" key="2">
    <source>
        <dbReference type="ARBA" id="ARBA00012438"/>
    </source>
</evidence>
<dbReference type="CDD" id="cd16917">
    <property type="entry name" value="HATPase_UhpB-NarQ-NarX-like"/>
    <property type="match status" value="1"/>
</dbReference>
<feature type="repeat" description="TPR" evidence="9">
    <location>
        <begin position="95"/>
        <end position="128"/>
    </location>
</feature>
<keyword evidence="10" id="KW-0472">Membrane</keyword>
<dbReference type="Pfam" id="PF02518">
    <property type="entry name" value="HATPase_c"/>
    <property type="match status" value="1"/>
</dbReference>
<organism evidence="12 13">
    <name type="scientific">Mariniradius sediminis</name>
    <dbReference type="NCBI Taxonomy" id="2909237"/>
    <lineage>
        <taxon>Bacteria</taxon>
        <taxon>Pseudomonadati</taxon>
        <taxon>Bacteroidota</taxon>
        <taxon>Cytophagia</taxon>
        <taxon>Cytophagales</taxon>
        <taxon>Cyclobacteriaceae</taxon>
        <taxon>Mariniradius</taxon>
    </lineage>
</organism>
<evidence type="ECO:0000313" key="13">
    <source>
        <dbReference type="Proteomes" id="UP001201449"/>
    </source>
</evidence>
<protein>
    <recommendedName>
        <fullName evidence="2">histidine kinase</fullName>
        <ecNumber evidence="2">2.7.13.3</ecNumber>
    </recommendedName>
</protein>
<evidence type="ECO:0000256" key="7">
    <source>
        <dbReference type="ARBA" id="ARBA00022840"/>
    </source>
</evidence>
<keyword evidence="10" id="KW-0812">Transmembrane</keyword>
<evidence type="ECO:0000256" key="1">
    <source>
        <dbReference type="ARBA" id="ARBA00000085"/>
    </source>
</evidence>
<keyword evidence="6 12" id="KW-0418">Kinase</keyword>
<evidence type="ECO:0000256" key="4">
    <source>
        <dbReference type="ARBA" id="ARBA00022679"/>
    </source>
</evidence>
<dbReference type="InterPro" id="IPR019734">
    <property type="entry name" value="TPR_rpt"/>
</dbReference>
<keyword evidence="4" id="KW-0808">Transferase</keyword>
<gene>
    <name evidence="12" type="ORF">L0U89_06675</name>
</gene>
<dbReference type="InterPro" id="IPR050482">
    <property type="entry name" value="Sensor_HK_TwoCompSys"/>
</dbReference>
<dbReference type="Pfam" id="PF13424">
    <property type="entry name" value="TPR_12"/>
    <property type="match status" value="1"/>
</dbReference>
<dbReference type="EC" id="2.7.13.3" evidence="2"/>
<dbReference type="Gene3D" id="1.20.5.1930">
    <property type="match status" value="1"/>
</dbReference>
<dbReference type="RefSeq" id="WP_234860818.1">
    <property type="nucleotide sequence ID" value="NZ_JAKEVZ010000004.1"/>
</dbReference>
<dbReference type="GO" id="GO:0016301">
    <property type="term" value="F:kinase activity"/>
    <property type="evidence" value="ECO:0007669"/>
    <property type="project" value="UniProtKB-KW"/>
</dbReference>
<sequence length="640" mass="73225">MRHLVLSPFIFVFLISASFGQDLLQLLDSAIAHPTKSEVFFRRAKDLIQSEDDQIRYQIARHIHFSSLNNRDSMLHIERDLLPLIDSEGYEVELVKTFQRIGYFYEVTGLYDQAIKYFLDALKVAEKLQDIGLESEIFKSLSQNHRLFHDYAKAVEYGKKSFEVAKKGGDQYLSYQISGLNITGAAFSEMNLPDSTLVYYEKILALTPLTDSLTVAPTIVNIGYAYLLKGDIERSRYFNRLGLNIYKKTNNDYAKGVVYINSAMTENTAKNYLGALAYLDSGLIYTQKSEYAEMYKWIYDEQYKIYKSMGKYPEAMNSLVKLLAIKDSLFEADRAMFAKDLETKYQTALKDREIQEKANELAANKAKFNRVVLIAVLLVVIIGLLVVIHFLNQNRFKKKQQILEKEREIQVRETAIKSALASQEQEKKRFAKDLHDGFGQLITALRMNISGLGDEKRIENKIALFEQAENILSEMHKEIRQIAFDLMPETLVQNGLLPALKEFAHRLSVNGKVQVEVQSFDFDGRLVEIQEISLYRIVQEWCNNVLKYSGANKIEIQIVNDTDELRLTIEDNGKGFDTKVLAHGQGHGWKNIQSRVKLIKGELDIDSNPGATGTIIILIFRPISKHLQNQNVGQWSKDPA</sequence>
<keyword evidence="13" id="KW-1185">Reference proteome</keyword>
<evidence type="ECO:0000256" key="10">
    <source>
        <dbReference type="SAM" id="Phobius"/>
    </source>
</evidence>
<dbReference type="Gene3D" id="1.25.40.10">
    <property type="entry name" value="Tetratricopeptide repeat domain"/>
    <property type="match status" value="2"/>
</dbReference>
<dbReference type="InterPro" id="IPR005467">
    <property type="entry name" value="His_kinase_dom"/>
</dbReference>
<comment type="catalytic activity">
    <reaction evidence="1">
        <text>ATP + protein L-histidine = ADP + protein N-phospho-L-histidine.</text>
        <dbReference type="EC" id="2.7.13.3"/>
    </reaction>
</comment>
<dbReference type="PROSITE" id="PS50005">
    <property type="entry name" value="TPR"/>
    <property type="match status" value="1"/>
</dbReference>
<keyword evidence="9" id="KW-0802">TPR repeat</keyword>
<dbReference type="InterPro" id="IPR011990">
    <property type="entry name" value="TPR-like_helical_dom_sf"/>
</dbReference>
<dbReference type="SUPFAM" id="SSF55874">
    <property type="entry name" value="ATPase domain of HSP90 chaperone/DNA topoisomerase II/histidine kinase"/>
    <property type="match status" value="1"/>
</dbReference>
<accession>A0ABS9BTA0</accession>
<keyword evidence="10" id="KW-1133">Transmembrane helix</keyword>
<dbReference type="PANTHER" id="PTHR24421:SF10">
    <property type="entry name" value="NITRATE_NITRITE SENSOR PROTEIN NARQ"/>
    <property type="match status" value="1"/>
</dbReference>
<evidence type="ECO:0000313" key="12">
    <source>
        <dbReference type="EMBL" id="MCF1750750.1"/>
    </source>
</evidence>
<dbReference type="Proteomes" id="UP001201449">
    <property type="component" value="Unassembled WGS sequence"/>
</dbReference>
<keyword evidence="8" id="KW-0902">Two-component regulatory system</keyword>
<dbReference type="SMART" id="SM00028">
    <property type="entry name" value="TPR"/>
    <property type="match status" value="3"/>
</dbReference>
<evidence type="ECO:0000256" key="5">
    <source>
        <dbReference type="ARBA" id="ARBA00022741"/>
    </source>
</evidence>
<evidence type="ECO:0000256" key="9">
    <source>
        <dbReference type="PROSITE-ProRule" id="PRU00339"/>
    </source>
</evidence>
<dbReference type="InterPro" id="IPR036890">
    <property type="entry name" value="HATPase_C_sf"/>
</dbReference>
<proteinExistence type="predicted"/>
<evidence type="ECO:0000256" key="6">
    <source>
        <dbReference type="ARBA" id="ARBA00022777"/>
    </source>
</evidence>
<evidence type="ECO:0000259" key="11">
    <source>
        <dbReference type="PROSITE" id="PS50109"/>
    </source>
</evidence>